<feature type="compositionally biased region" description="Pro residues" evidence="1">
    <location>
        <begin position="1"/>
        <end position="18"/>
    </location>
</feature>
<dbReference type="AlphaFoldDB" id="A0A0B4F2G3"/>
<dbReference type="HOGENOM" id="CLU_025640_2_1_1"/>
<evidence type="ECO:0000256" key="1">
    <source>
        <dbReference type="SAM" id="MobiDB-lite"/>
    </source>
</evidence>
<dbReference type="PANTHER" id="PTHR42032:SF1">
    <property type="entry name" value="YALI0E30679P"/>
    <property type="match status" value="1"/>
</dbReference>
<name>A0A0B4F2G3_METAF</name>
<feature type="region of interest" description="Disordered" evidence="1">
    <location>
        <begin position="1"/>
        <end position="87"/>
    </location>
</feature>
<gene>
    <name evidence="2" type="ORF">MAN_03231</name>
</gene>
<feature type="non-terminal residue" evidence="2">
    <location>
        <position position="1"/>
    </location>
</feature>
<protein>
    <submittedName>
        <fullName evidence="2">Uncharacterized protein</fullName>
    </submittedName>
</protein>
<dbReference type="OrthoDB" id="5422510at2759"/>
<accession>A0A0B4F2G3</accession>
<feature type="compositionally biased region" description="Polar residues" evidence="1">
    <location>
        <begin position="482"/>
        <end position="492"/>
    </location>
</feature>
<dbReference type="Proteomes" id="UP000031186">
    <property type="component" value="Unassembled WGS sequence"/>
</dbReference>
<feature type="compositionally biased region" description="Polar residues" evidence="1">
    <location>
        <begin position="23"/>
        <end position="41"/>
    </location>
</feature>
<feature type="region of interest" description="Disordered" evidence="1">
    <location>
        <begin position="478"/>
        <end position="505"/>
    </location>
</feature>
<dbReference type="PANTHER" id="PTHR42032">
    <property type="entry name" value="YALI0E30679P"/>
    <property type="match status" value="1"/>
</dbReference>
<dbReference type="EMBL" id="AZNF01000003">
    <property type="protein sequence ID" value="KID68375.1"/>
    <property type="molecule type" value="Genomic_DNA"/>
</dbReference>
<evidence type="ECO:0000313" key="2">
    <source>
        <dbReference type="EMBL" id="KID68375.1"/>
    </source>
</evidence>
<comment type="caution">
    <text evidence="2">The sequence shown here is derived from an EMBL/GenBank/DDBJ whole genome shotgun (WGS) entry which is preliminary data.</text>
</comment>
<organism evidence="2 3">
    <name type="scientific">Metarhizium anisopliae (strain ARSEF 549)</name>
    <dbReference type="NCBI Taxonomy" id="3151832"/>
    <lineage>
        <taxon>Eukaryota</taxon>
        <taxon>Fungi</taxon>
        <taxon>Dikarya</taxon>
        <taxon>Ascomycota</taxon>
        <taxon>Pezizomycotina</taxon>
        <taxon>Sordariomycetes</taxon>
        <taxon>Hypocreomycetidae</taxon>
        <taxon>Hypocreales</taxon>
        <taxon>Clavicipitaceae</taxon>
        <taxon>Metarhizium</taxon>
    </lineage>
</organism>
<sequence length="505" mass="55248">MPDDNPPTSPAPQPPKRPPAASNGINTTKSTGFATGINASNAPPGHVIRRAKTTDDGPSLRRKSHTSRSEASFDGMSPGLPRRSSNFSDYSLSEARDILNPRAQTSQELPSPESSSLASLSLAFALLPAIAGALFKNGHAVITDVLLLGLSGVFLHWSVTQPWAWYHAAQQVRIQQEAHTQTAVEADDDRHHASADATSKTTNLDNVPEEEEEPPKPNGPSTAAQSKRGKDGGTTPQQQAALRELYMHEVLALISCFLLPPLSAYVLHYIRAQLSRPSEGLVSNYNLTIFLLISELRAFSHALKLVQSRTLHLQRVIHGNPFASPTQAGAQIEDMIERLSRLEARSLADEFVRQNSDGLDPVQAEETANMARDVRNAIQPELDALNRAVRRYEKKATVLQYQTDSRFQALDSRVDDAIALAAVAAQNSRSKNALVRVTDSLVAIVLFPFNTILQVITLPLRSLIALINLNKRAHIAEKPGRTTRSAKQSSPRYNGDRVPPRVMKR</sequence>
<dbReference type="VEuPathDB" id="FungiDB:MAN_03231"/>
<evidence type="ECO:0000313" key="3">
    <source>
        <dbReference type="Proteomes" id="UP000031186"/>
    </source>
</evidence>
<reference evidence="2 3" key="1">
    <citation type="journal article" date="2014" name="Proc. Natl. Acad. Sci. U.S.A.">
        <title>Trajectory and genomic determinants of fungal-pathogen speciation and host adaptation.</title>
        <authorList>
            <person name="Hu X."/>
            <person name="Xiao G."/>
            <person name="Zheng P."/>
            <person name="Shang Y."/>
            <person name="Su Y."/>
            <person name="Zhang X."/>
            <person name="Liu X."/>
            <person name="Zhan S."/>
            <person name="St Leger R.J."/>
            <person name="Wang C."/>
        </authorList>
    </citation>
    <scope>NUCLEOTIDE SEQUENCE [LARGE SCALE GENOMIC DNA]</scope>
    <source>
        <strain evidence="2 3">ARSEF 549</strain>
    </source>
</reference>
<feature type="region of interest" description="Disordered" evidence="1">
    <location>
        <begin position="178"/>
        <end position="237"/>
    </location>
</feature>
<proteinExistence type="predicted"/>
<keyword evidence="3" id="KW-1185">Reference proteome</keyword>